<organism evidence="2 3">
    <name type="scientific">Phytophthora lilii</name>
    <dbReference type="NCBI Taxonomy" id="2077276"/>
    <lineage>
        <taxon>Eukaryota</taxon>
        <taxon>Sar</taxon>
        <taxon>Stramenopiles</taxon>
        <taxon>Oomycota</taxon>
        <taxon>Peronosporomycetes</taxon>
        <taxon>Peronosporales</taxon>
        <taxon>Peronosporaceae</taxon>
        <taxon>Phytophthora</taxon>
    </lineage>
</organism>
<comment type="caution">
    <text evidence="2">The sequence shown here is derived from an EMBL/GenBank/DDBJ whole genome shotgun (WGS) entry which is preliminary data.</text>
</comment>
<sequence>MKARYDSSGEDLNSVMGSVKIPLTTVFSRQCVRRNAKRPRQLSMSMAKSEVDARVVDYFHQSNTIVKTNGLAALFSEEEGTKKKCKVLLNCLPSELKTRVKNVRFPATKSSVSTLFKIGSEKALEIDREEKALSKNKRRSYAIESKPESATRSPKRARTVMDKRNTREPQLQTAPRAIFRTNSEENRPKRQLELLAIPNCNDGDDNEETPDVAARENDAEDIRVAMLQRAQEEGFPVEKLDRLRTILYAHDVWRLVLGNDPPAKVEPMRVKVKTGYGPTRQS</sequence>
<dbReference type="OrthoDB" id="105361at2759"/>
<evidence type="ECO:0000256" key="1">
    <source>
        <dbReference type="SAM" id="MobiDB-lite"/>
    </source>
</evidence>
<gene>
    <name evidence="2" type="ORF">Plil01_001175900</name>
</gene>
<dbReference type="EMBL" id="BSXW01000690">
    <property type="protein sequence ID" value="GMF28008.1"/>
    <property type="molecule type" value="Genomic_DNA"/>
</dbReference>
<evidence type="ECO:0000313" key="3">
    <source>
        <dbReference type="Proteomes" id="UP001165083"/>
    </source>
</evidence>
<dbReference type="Proteomes" id="UP001165083">
    <property type="component" value="Unassembled WGS sequence"/>
</dbReference>
<protein>
    <submittedName>
        <fullName evidence="2">Unnamed protein product</fullName>
    </submittedName>
</protein>
<feature type="region of interest" description="Disordered" evidence="1">
    <location>
        <begin position="135"/>
        <end position="170"/>
    </location>
</feature>
<keyword evidence="3" id="KW-1185">Reference proteome</keyword>
<accession>A0A9W6X2A8</accession>
<reference evidence="2" key="1">
    <citation type="submission" date="2023-04" db="EMBL/GenBank/DDBJ databases">
        <title>Phytophthora lilii NBRC 32176.</title>
        <authorList>
            <person name="Ichikawa N."/>
            <person name="Sato H."/>
            <person name="Tonouchi N."/>
        </authorList>
    </citation>
    <scope>NUCLEOTIDE SEQUENCE</scope>
    <source>
        <strain evidence="2">NBRC 32176</strain>
    </source>
</reference>
<dbReference type="AlphaFoldDB" id="A0A9W6X2A8"/>
<evidence type="ECO:0000313" key="2">
    <source>
        <dbReference type="EMBL" id="GMF28008.1"/>
    </source>
</evidence>
<name>A0A9W6X2A8_9STRA</name>
<proteinExistence type="predicted"/>